<evidence type="ECO:0000259" key="3">
    <source>
        <dbReference type="PROSITE" id="PS50994"/>
    </source>
</evidence>
<dbReference type="Proteomes" id="UP001189429">
    <property type="component" value="Unassembled WGS sequence"/>
</dbReference>
<feature type="region of interest" description="Disordered" evidence="2">
    <location>
        <begin position="1063"/>
        <end position="1207"/>
    </location>
</feature>
<keyword evidence="5" id="KW-1185">Reference proteome</keyword>
<comment type="caution">
    <text evidence="4">The sequence shown here is derived from an EMBL/GenBank/DDBJ whole genome shotgun (WGS) entry which is preliminary data.</text>
</comment>
<evidence type="ECO:0000313" key="5">
    <source>
        <dbReference type="Proteomes" id="UP001189429"/>
    </source>
</evidence>
<feature type="region of interest" description="Disordered" evidence="2">
    <location>
        <begin position="355"/>
        <end position="426"/>
    </location>
</feature>
<feature type="region of interest" description="Disordered" evidence="2">
    <location>
        <begin position="300"/>
        <end position="331"/>
    </location>
</feature>
<accession>A0ABN9TLZ9</accession>
<name>A0ABN9TLZ9_9DINO</name>
<keyword evidence="1" id="KW-0175">Coiled coil</keyword>
<organism evidence="4 5">
    <name type="scientific">Prorocentrum cordatum</name>
    <dbReference type="NCBI Taxonomy" id="2364126"/>
    <lineage>
        <taxon>Eukaryota</taxon>
        <taxon>Sar</taxon>
        <taxon>Alveolata</taxon>
        <taxon>Dinophyceae</taxon>
        <taxon>Prorocentrales</taxon>
        <taxon>Prorocentraceae</taxon>
        <taxon>Prorocentrum</taxon>
    </lineage>
</organism>
<feature type="compositionally biased region" description="Low complexity" evidence="2">
    <location>
        <begin position="1067"/>
        <end position="1129"/>
    </location>
</feature>
<proteinExistence type="predicted"/>
<feature type="compositionally biased region" description="Gly residues" evidence="2">
    <location>
        <begin position="1177"/>
        <end position="1188"/>
    </location>
</feature>
<reference evidence="4" key="1">
    <citation type="submission" date="2023-10" db="EMBL/GenBank/DDBJ databases">
        <authorList>
            <person name="Chen Y."/>
            <person name="Shah S."/>
            <person name="Dougan E. K."/>
            <person name="Thang M."/>
            <person name="Chan C."/>
        </authorList>
    </citation>
    <scope>NUCLEOTIDE SEQUENCE [LARGE SCALE GENOMIC DNA]</scope>
</reference>
<evidence type="ECO:0000256" key="1">
    <source>
        <dbReference type="SAM" id="Coils"/>
    </source>
</evidence>
<dbReference type="PROSITE" id="PS50994">
    <property type="entry name" value="INTEGRASE"/>
    <property type="match status" value="1"/>
</dbReference>
<evidence type="ECO:0000256" key="2">
    <source>
        <dbReference type="SAM" id="MobiDB-lite"/>
    </source>
</evidence>
<gene>
    <name evidence="4" type="ORF">PCOR1329_LOCUS40073</name>
</gene>
<protein>
    <recommendedName>
        <fullName evidence="3">Integrase catalytic domain-containing protein</fullName>
    </recommendedName>
</protein>
<dbReference type="InterPro" id="IPR001584">
    <property type="entry name" value="Integrase_cat-core"/>
</dbReference>
<dbReference type="EMBL" id="CAUYUJ010014837">
    <property type="protein sequence ID" value="CAK0846612.1"/>
    <property type="molecule type" value="Genomic_DNA"/>
</dbReference>
<feature type="compositionally biased region" description="Low complexity" evidence="2">
    <location>
        <begin position="412"/>
        <end position="426"/>
    </location>
</feature>
<sequence>MEQLAQQIAALQQQQAQTAATHRQEMQQLATQLADARRETQAAVLQITEARRQEEQANNDRRATLELALRVANRGGNEIIDAKGVGQPGKFSGKEESEFQEWAHKVVCFMSAKFGPDFTAALKWASSQRKKITNDGDGDSVNFMDAFGEDIVDLEAKAANLYTYLVSFTTHSANKVVRNAGQHQGLEAWRRLHAEYDPTSAMRQVVILGKVQNPDKVESIDKLGQALEDWLMRKRQYEEFTDRDGQPCKVSEDSLIAAMYRLAPADLETQLMFNAAEDETFADIFNRLSSYASTKHSLKLDAKQKNTRRGPDDMDVGALTPQHRPGSSAGSAAKWVITARIAGCWTCGGNHKQVDCRYQSGPKGRGGKTMSSLDDWPADVPMPWWNQSSATEPEAEQNGLDISGIDDKKRSMSSLSPSPSRPPYRIRTGSDEWLRINYDTGAATTAFPLEFGDELNLQKKGEFRVASGDVIPDLAASGCQVSKGHDSFIWHNGGALVPKHHPVAVGMRRAFNELTRYYGREEILPLYREGQLYNFYIKQNGKPVKHDGIILAPLENPIAGTTYEDDWKQDGIMKETTRLYDGRVEFERTDGEWRSFEVKRGGYTQSPLGMDPDPNRWTGRRKTVVTAVWERSAGPQMSATAAQQLADDWQAAQDPNIIEEFKRVRAARGPTRAQKEEHEEQNHAVYRSWCPVCRVARATGTQHRVEVERSADEEKEGPRIYSDYFFMSTDETSAPHLIIKSSRSGRLYATSIPAKGVAEYSVRFFGNTVHGTGLKKYINHSDNEPALVALKEAAAKSCPSAEAIPRSAPVGDHQANGSIEVGAREVKRQMRATRLALEQKLGHKLNESDPMLSWIAGFAADTIAKYRRGSDGKTPYERETGRKWKKPSIQFGEKIALKVARERVGRPKRDWEPVTVDARYIGDHARTGAVLGLSSDGVVQGMAFTRLPAAERWSYAGWDQLRGVPWDVQAPRDAAPEGGAEPAAAVPVPVAPPAVPDVVAPRAFYVRKKDVLKYGLTAGCPGCQALARGAGAQTHDAACRKRIMEQVEKDDERRISAFRERVEAQRQEAGAQAGPGLGQAQADPGQNLQRPPGAAGSSAPAEAQADPGQNLRGPPAAGNAALPAAQQGASDSPRVKRSGSDAGSPPKVAKWTDTGGGRYKRKADDPGDEERLEERPGTGGSPGSGGPGQDAPASELIVLPPEVSPSGMTDVEQAVQSTTQDVEVDSLDVAVEDER</sequence>
<evidence type="ECO:0000313" key="4">
    <source>
        <dbReference type="EMBL" id="CAK0846612.1"/>
    </source>
</evidence>
<feature type="compositionally biased region" description="Basic and acidic residues" evidence="2">
    <location>
        <begin position="300"/>
        <end position="312"/>
    </location>
</feature>
<feature type="domain" description="Integrase catalytic" evidence="3">
    <location>
        <begin position="712"/>
        <end position="883"/>
    </location>
</feature>
<feature type="coiled-coil region" evidence="1">
    <location>
        <begin position="1"/>
        <end position="53"/>
    </location>
</feature>